<keyword evidence="3" id="KW-1185">Reference proteome</keyword>
<comment type="caution">
    <text evidence="2">The sequence shown here is derived from an EMBL/GenBank/DDBJ whole genome shotgun (WGS) entry which is preliminary data.</text>
</comment>
<protein>
    <submittedName>
        <fullName evidence="2">Uncharacterized protein</fullName>
    </submittedName>
</protein>
<sequence length="71" mass="8414">MGGPQDTVGRKREGAEDFMFIIWWAVAIFLFFIALESGVSFWLNSEKEEEMFKPKEMFHIIRNKLRRKSVS</sequence>
<feature type="transmembrane region" description="Helical" evidence="1">
    <location>
        <begin position="20"/>
        <end position="43"/>
    </location>
</feature>
<gene>
    <name evidence="2" type="ORF">BN1180_03758</name>
</gene>
<dbReference type="AlphaFoldDB" id="A0AAN2TTQ5"/>
<keyword evidence="1" id="KW-0812">Transmembrane</keyword>
<keyword evidence="1" id="KW-1133">Transmembrane helix</keyword>
<dbReference type="Proteomes" id="UP000182110">
    <property type="component" value="Unassembled WGS sequence"/>
</dbReference>
<proteinExistence type="predicted"/>
<keyword evidence="1" id="KW-0472">Membrane</keyword>
<name>A0AAN2TTQ5_9BACI</name>
<accession>A0AAN2TTQ5</accession>
<evidence type="ECO:0000313" key="3">
    <source>
        <dbReference type="Proteomes" id="UP000182110"/>
    </source>
</evidence>
<dbReference type="EMBL" id="CCXW01000001">
    <property type="protein sequence ID" value="CEG33580.1"/>
    <property type="molecule type" value="Genomic_DNA"/>
</dbReference>
<evidence type="ECO:0000313" key="2">
    <source>
        <dbReference type="EMBL" id="CEG33580.1"/>
    </source>
</evidence>
<evidence type="ECO:0000256" key="1">
    <source>
        <dbReference type="SAM" id="Phobius"/>
    </source>
</evidence>
<reference evidence="2 3" key="1">
    <citation type="journal article" date="2014" name="Genome Announc.">
        <title>Genome Sequence of Bacillus simplex Strain P558, Isolated from a Human Fecal Sample.</title>
        <authorList>
            <person name="Croce O."/>
            <person name="Hugon P."/>
            <person name="Lagier J.C."/>
            <person name="Bibi F."/>
            <person name="Robert C."/>
            <person name="Azhar E.I."/>
            <person name="Raoult D."/>
            <person name="Fournier P.E."/>
        </authorList>
    </citation>
    <scope>NUCLEOTIDE SEQUENCE [LARGE SCALE GENOMIC DNA]</scope>
    <source>
        <strain evidence="2 3">P558</strain>
    </source>
</reference>
<organism evidence="2 3">
    <name type="scientific">Peribacillus simplex</name>
    <dbReference type="NCBI Taxonomy" id="1478"/>
    <lineage>
        <taxon>Bacteria</taxon>
        <taxon>Bacillati</taxon>
        <taxon>Bacillota</taxon>
        <taxon>Bacilli</taxon>
        <taxon>Bacillales</taxon>
        <taxon>Bacillaceae</taxon>
        <taxon>Peribacillus</taxon>
    </lineage>
</organism>